<protein>
    <recommendedName>
        <fullName evidence="4">Secreted protein</fullName>
    </recommendedName>
</protein>
<feature type="chain" id="PRO_5042583766" description="Secreted protein" evidence="1">
    <location>
        <begin position="18"/>
        <end position="118"/>
    </location>
</feature>
<evidence type="ECO:0000313" key="2">
    <source>
        <dbReference type="EMBL" id="KAK1641129.1"/>
    </source>
</evidence>
<comment type="caution">
    <text evidence="2">The sequence shown here is derived from an EMBL/GenBank/DDBJ whole genome shotgun (WGS) entry which is preliminary data.</text>
</comment>
<feature type="signal peptide" evidence="1">
    <location>
        <begin position="1"/>
        <end position="17"/>
    </location>
</feature>
<proteinExistence type="predicted"/>
<evidence type="ECO:0008006" key="4">
    <source>
        <dbReference type="Google" id="ProtNLM"/>
    </source>
</evidence>
<evidence type="ECO:0000313" key="3">
    <source>
        <dbReference type="Proteomes" id="UP001243989"/>
    </source>
</evidence>
<sequence>CCLTFRFLAFLARCVSGYSSLFYLHNSHSLPKTIRKVTSEPLPESLIRVLASCTSIDRCCCISTSNGILSFTAAANERRERRPDRHLCGFATCIPHVRPPLARPSPRPPFGLSFLART</sequence>
<accession>A0AAJ0A294</accession>
<gene>
    <name evidence="2" type="ORF">BDP81DRAFT_403272</name>
</gene>
<dbReference type="RefSeq" id="XP_060449736.1">
    <property type="nucleotide sequence ID" value="XM_060588874.1"/>
</dbReference>
<name>A0AAJ0A294_9PEZI</name>
<dbReference type="AlphaFoldDB" id="A0AAJ0A294"/>
<keyword evidence="1" id="KW-0732">Signal</keyword>
<dbReference type="EMBL" id="JAHMHQ010000003">
    <property type="protein sequence ID" value="KAK1641129.1"/>
    <property type="molecule type" value="Genomic_DNA"/>
</dbReference>
<evidence type="ECO:0000256" key="1">
    <source>
        <dbReference type="SAM" id="SignalP"/>
    </source>
</evidence>
<dbReference type="GeneID" id="85473736"/>
<keyword evidence="3" id="KW-1185">Reference proteome</keyword>
<feature type="non-terminal residue" evidence="2">
    <location>
        <position position="1"/>
    </location>
</feature>
<organism evidence="2 3">
    <name type="scientific">Colletotrichum phormii</name>
    <dbReference type="NCBI Taxonomy" id="359342"/>
    <lineage>
        <taxon>Eukaryota</taxon>
        <taxon>Fungi</taxon>
        <taxon>Dikarya</taxon>
        <taxon>Ascomycota</taxon>
        <taxon>Pezizomycotina</taxon>
        <taxon>Sordariomycetes</taxon>
        <taxon>Hypocreomycetidae</taxon>
        <taxon>Glomerellales</taxon>
        <taxon>Glomerellaceae</taxon>
        <taxon>Colletotrichum</taxon>
        <taxon>Colletotrichum acutatum species complex</taxon>
    </lineage>
</organism>
<dbReference type="Proteomes" id="UP001243989">
    <property type="component" value="Unassembled WGS sequence"/>
</dbReference>
<reference evidence="2" key="1">
    <citation type="submission" date="2021-06" db="EMBL/GenBank/DDBJ databases">
        <title>Comparative genomics, transcriptomics and evolutionary studies reveal genomic signatures of adaptation to plant cell wall in hemibiotrophic fungi.</title>
        <authorList>
            <consortium name="DOE Joint Genome Institute"/>
            <person name="Baroncelli R."/>
            <person name="Diaz J.F."/>
            <person name="Benocci T."/>
            <person name="Peng M."/>
            <person name="Battaglia E."/>
            <person name="Haridas S."/>
            <person name="Andreopoulos W."/>
            <person name="Labutti K."/>
            <person name="Pangilinan J."/>
            <person name="Floch G.L."/>
            <person name="Makela M.R."/>
            <person name="Henrissat B."/>
            <person name="Grigoriev I.V."/>
            <person name="Crouch J.A."/>
            <person name="De Vries R.P."/>
            <person name="Sukno S.A."/>
            <person name="Thon M.R."/>
        </authorList>
    </citation>
    <scope>NUCLEOTIDE SEQUENCE</scope>
    <source>
        <strain evidence="2">CBS 102054</strain>
    </source>
</reference>